<evidence type="ECO:0000256" key="2">
    <source>
        <dbReference type="ARBA" id="ARBA00015157"/>
    </source>
</evidence>
<dbReference type="PANTHER" id="PTHR12775">
    <property type="entry name" value="PROTEIN C20ORF43 HOMOLOG"/>
    <property type="match status" value="1"/>
</dbReference>
<dbReference type="CDD" id="cd16653">
    <property type="entry name" value="RING-like_Rtf2"/>
    <property type="match status" value="1"/>
</dbReference>
<evidence type="ECO:0000256" key="4">
    <source>
        <dbReference type="SAM" id="MobiDB-lite"/>
    </source>
</evidence>
<evidence type="ECO:0000256" key="3">
    <source>
        <dbReference type="ARBA" id="ARBA00030367"/>
    </source>
</evidence>
<reference evidence="6" key="1">
    <citation type="submission" date="2013-09" db="EMBL/GenBank/DDBJ databases">
        <title>The Genome Sequence of Anopheles culicifacies species A.</title>
        <authorList>
            <consortium name="The Broad Institute Genomics Platform"/>
            <person name="Neafsey D.E."/>
            <person name="Besansky N."/>
            <person name="Howell P."/>
            <person name="Walton C."/>
            <person name="Young S.K."/>
            <person name="Zeng Q."/>
            <person name="Gargeya S."/>
            <person name="Fitzgerald M."/>
            <person name="Haas B."/>
            <person name="Abouelleil A."/>
            <person name="Allen A.W."/>
            <person name="Alvarado L."/>
            <person name="Arachchi H.M."/>
            <person name="Berlin A.M."/>
            <person name="Chapman S.B."/>
            <person name="Gainer-Dewar J."/>
            <person name="Goldberg J."/>
            <person name="Griggs A."/>
            <person name="Gujja S."/>
            <person name="Hansen M."/>
            <person name="Howarth C."/>
            <person name="Imamovic A."/>
            <person name="Ireland A."/>
            <person name="Larimer J."/>
            <person name="McCowan C."/>
            <person name="Murphy C."/>
            <person name="Pearson M."/>
            <person name="Poon T.W."/>
            <person name="Priest M."/>
            <person name="Roberts A."/>
            <person name="Saif S."/>
            <person name="Shea T."/>
            <person name="Sisk P."/>
            <person name="Sykes S."/>
            <person name="Wortman J."/>
            <person name="Nusbaum C."/>
            <person name="Birren B."/>
        </authorList>
    </citation>
    <scope>NUCLEOTIDE SEQUENCE [LARGE SCALE GENOMIC DNA]</scope>
    <source>
        <strain evidence="6">A-37</strain>
    </source>
</reference>
<organism evidence="5 6">
    <name type="scientific">Anopheles culicifacies</name>
    <dbReference type="NCBI Taxonomy" id="139723"/>
    <lineage>
        <taxon>Eukaryota</taxon>
        <taxon>Metazoa</taxon>
        <taxon>Ecdysozoa</taxon>
        <taxon>Arthropoda</taxon>
        <taxon>Hexapoda</taxon>
        <taxon>Insecta</taxon>
        <taxon>Pterygota</taxon>
        <taxon>Neoptera</taxon>
        <taxon>Endopterygota</taxon>
        <taxon>Diptera</taxon>
        <taxon>Nematocera</taxon>
        <taxon>Culicoidea</taxon>
        <taxon>Culicidae</taxon>
        <taxon>Anophelinae</taxon>
        <taxon>Anopheles</taxon>
        <taxon>culicifacies species complex</taxon>
    </lineage>
</organism>
<keyword evidence="6" id="KW-1185">Reference proteome</keyword>
<dbReference type="InterPro" id="IPR027799">
    <property type="entry name" value="Rtf2_RING-finger"/>
</dbReference>
<dbReference type="Pfam" id="PF04641">
    <property type="entry name" value="Rtf2"/>
    <property type="match status" value="1"/>
</dbReference>
<dbReference type="EnsemblMetazoa" id="ACUA023876-RA">
    <property type="protein sequence ID" value="ACUA023876-PA"/>
    <property type="gene ID" value="ACUA023876"/>
</dbReference>
<dbReference type="GO" id="GO:0005634">
    <property type="term" value="C:nucleus"/>
    <property type="evidence" value="ECO:0007669"/>
    <property type="project" value="TreeGrafter"/>
</dbReference>
<dbReference type="PANTHER" id="PTHR12775:SF0">
    <property type="entry name" value="REPLICATION TERMINATION FACTOR 2"/>
    <property type="match status" value="1"/>
</dbReference>
<accession>A0A182MQJ7</accession>
<proteinExistence type="inferred from homology"/>
<dbReference type="VEuPathDB" id="VectorBase:ACUA023876"/>
<name>A0A182MQJ7_9DIPT</name>
<dbReference type="AlphaFoldDB" id="A0A182MQJ7"/>
<dbReference type="GO" id="GO:0006274">
    <property type="term" value="P:DNA replication termination"/>
    <property type="evidence" value="ECO:0007669"/>
    <property type="project" value="TreeGrafter"/>
</dbReference>
<evidence type="ECO:0000313" key="5">
    <source>
        <dbReference type="EnsemblMetazoa" id="ACUA023876-PA"/>
    </source>
</evidence>
<dbReference type="EMBL" id="AXCM01000013">
    <property type="status" value="NOT_ANNOTATED_CDS"/>
    <property type="molecule type" value="Genomic_DNA"/>
</dbReference>
<feature type="region of interest" description="Disordered" evidence="4">
    <location>
        <begin position="240"/>
        <end position="265"/>
    </location>
</feature>
<comment type="similarity">
    <text evidence="1">Belongs to the rtf2 family.</text>
</comment>
<dbReference type="Proteomes" id="UP000075883">
    <property type="component" value="Unassembled WGS sequence"/>
</dbReference>
<evidence type="ECO:0000256" key="1">
    <source>
        <dbReference type="ARBA" id="ARBA00009885"/>
    </source>
</evidence>
<protein>
    <recommendedName>
        <fullName evidence="2">Replication termination factor 2</fullName>
    </recommendedName>
    <alternativeName>
        <fullName evidence="3">Replication termination factor 2 domain-containing protein 1</fullName>
    </alternativeName>
</protein>
<evidence type="ECO:0000313" key="6">
    <source>
        <dbReference type="Proteomes" id="UP000075883"/>
    </source>
</evidence>
<reference evidence="5" key="2">
    <citation type="submission" date="2020-05" db="UniProtKB">
        <authorList>
            <consortium name="EnsemblMetazoa"/>
        </authorList>
    </citation>
    <scope>IDENTIFICATION</scope>
    <source>
        <strain evidence="5">A-37</strain>
    </source>
</reference>
<dbReference type="STRING" id="139723.A0A182MQJ7"/>
<sequence>MGCDGGTIPRRDELVRLKKKPEQKDKDAERQFRWKHCALTQLRLQQPIVMCGLGRLYSKQNVIEALLDKEKMTEACAHIKSLKDIKNLNLTANPAYDEAKDDKSSPYICALIGLEMSGQFRFVALWTCGCVFSERALKEVKEKLCSVCQTPYSDEDIVILNGTEEETEQMRLKMEARNARARSEKKAKLDKKSKLKASATITSTAASESTAVATSSTSSSSVVAEAINFPSTSMADKKLLPSSAKANGEGSSKSSSKPIVPNKRALISDKIGEDPVFKKSKDDYSVAKDPKASAVYKSLFTTHESEKDQKRAHWVTYNPFYN</sequence>
<dbReference type="InterPro" id="IPR006735">
    <property type="entry name" value="Rtf2"/>
</dbReference>